<comment type="caution">
    <text evidence="3">The sequence shown here is derived from an EMBL/GenBank/DDBJ whole genome shotgun (WGS) entry which is preliminary data.</text>
</comment>
<dbReference type="AlphaFoldDB" id="A0A4Q7PH01"/>
<evidence type="ECO:0000313" key="4">
    <source>
        <dbReference type="Proteomes" id="UP000292262"/>
    </source>
</evidence>
<sequence>MTGQSQAESFEIFKPSLNIASEMKEKTNTDKQTTVSSPLSKNASIMKQPELGLKISELRKSKGYTQEELVEKCNISVRTIQRIEAGEVTPRSYTIKTILSALDYNLKDIKSESNTITDEFKRFFHLEIDDSKEAGHLIQQLNFAWISGIIYFMLGFGEIAVDYARYENNEMVVSTVFYIVLKLLVLVSLVLFTRGFVLTGKLFNNYLLRITAFIFIFIGCVFYCYDILSLFTGTFEYQFVLGAQAITYGIIGLLFGIGILRLQKILGTIALVTGIFEIISYGFMITVLLAIVGLFFLTPTIILEIILLYKVSQMIKAKYKELTTP</sequence>
<feature type="transmembrane region" description="Helical" evidence="1">
    <location>
        <begin position="289"/>
        <end position="309"/>
    </location>
</feature>
<keyword evidence="1" id="KW-0812">Transmembrane</keyword>
<accession>A0A4Q7PH01</accession>
<reference evidence="3 4" key="1">
    <citation type="submission" date="2019-02" db="EMBL/GenBank/DDBJ databases">
        <title>Genomic Encyclopedia of Type Strains, Phase IV (KMG-IV): sequencing the most valuable type-strain genomes for metagenomic binning, comparative biology and taxonomic classification.</title>
        <authorList>
            <person name="Goeker M."/>
        </authorList>
    </citation>
    <scope>NUCLEOTIDE SEQUENCE [LARGE SCALE GENOMIC DNA]</scope>
    <source>
        <strain evidence="3 4">DSM 17196</strain>
    </source>
</reference>
<keyword evidence="1" id="KW-0472">Membrane</keyword>
<evidence type="ECO:0000256" key="1">
    <source>
        <dbReference type="SAM" id="Phobius"/>
    </source>
</evidence>
<feature type="transmembrane region" description="Helical" evidence="1">
    <location>
        <begin position="210"/>
        <end position="231"/>
    </location>
</feature>
<evidence type="ECO:0000313" key="3">
    <source>
        <dbReference type="EMBL" id="RZS99060.1"/>
    </source>
</evidence>
<gene>
    <name evidence="3" type="ORF">EV197_0264</name>
</gene>
<dbReference type="Gene3D" id="1.10.260.40">
    <property type="entry name" value="lambda repressor-like DNA-binding domains"/>
    <property type="match status" value="1"/>
</dbReference>
<feature type="transmembrane region" description="Helical" evidence="1">
    <location>
        <begin position="176"/>
        <end position="198"/>
    </location>
</feature>
<name>A0A4Q7PH01_9FLAO</name>
<feature type="transmembrane region" description="Helical" evidence="1">
    <location>
        <begin position="265"/>
        <end position="283"/>
    </location>
</feature>
<dbReference type="InterPro" id="IPR010982">
    <property type="entry name" value="Lambda_DNA-bd_dom_sf"/>
</dbReference>
<protein>
    <submittedName>
        <fullName evidence="3">Helix-turn-helix protein</fullName>
    </submittedName>
</protein>
<dbReference type="SMART" id="SM00530">
    <property type="entry name" value="HTH_XRE"/>
    <property type="match status" value="1"/>
</dbReference>
<proteinExistence type="predicted"/>
<dbReference type="InterPro" id="IPR001387">
    <property type="entry name" value="Cro/C1-type_HTH"/>
</dbReference>
<evidence type="ECO:0000259" key="2">
    <source>
        <dbReference type="PROSITE" id="PS50943"/>
    </source>
</evidence>
<dbReference type="PROSITE" id="PS50943">
    <property type="entry name" value="HTH_CROC1"/>
    <property type="match status" value="1"/>
</dbReference>
<dbReference type="EMBL" id="SGXE01000001">
    <property type="protein sequence ID" value="RZS99060.1"/>
    <property type="molecule type" value="Genomic_DNA"/>
</dbReference>
<dbReference type="GO" id="GO:0003677">
    <property type="term" value="F:DNA binding"/>
    <property type="evidence" value="ECO:0007669"/>
    <property type="project" value="InterPro"/>
</dbReference>
<organism evidence="3 4">
    <name type="scientific">Aquimarina brevivitae</name>
    <dbReference type="NCBI Taxonomy" id="323412"/>
    <lineage>
        <taxon>Bacteria</taxon>
        <taxon>Pseudomonadati</taxon>
        <taxon>Bacteroidota</taxon>
        <taxon>Flavobacteriia</taxon>
        <taxon>Flavobacteriales</taxon>
        <taxon>Flavobacteriaceae</taxon>
        <taxon>Aquimarina</taxon>
    </lineage>
</organism>
<keyword evidence="1" id="KW-1133">Transmembrane helix</keyword>
<dbReference type="SUPFAM" id="SSF47413">
    <property type="entry name" value="lambda repressor-like DNA-binding domains"/>
    <property type="match status" value="1"/>
</dbReference>
<feature type="transmembrane region" description="Helical" evidence="1">
    <location>
        <begin position="141"/>
        <end position="164"/>
    </location>
</feature>
<keyword evidence="4" id="KW-1185">Reference proteome</keyword>
<dbReference type="CDD" id="cd00093">
    <property type="entry name" value="HTH_XRE"/>
    <property type="match status" value="1"/>
</dbReference>
<dbReference type="Pfam" id="PF01381">
    <property type="entry name" value="HTH_3"/>
    <property type="match status" value="1"/>
</dbReference>
<feature type="transmembrane region" description="Helical" evidence="1">
    <location>
        <begin position="237"/>
        <end position="258"/>
    </location>
</feature>
<dbReference type="OrthoDB" id="1357763at2"/>
<feature type="domain" description="HTH cro/C1-type" evidence="2">
    <location>
        <begin position="55"/>
        <end position="109"/>
    </location>
</feature>
<dbReference type="Proteomes" id="UP000292262">
    <property type="component" value="Unassembled WGS sequence"/>
</dbReference>